<evidence type="ECO:0000256" key="2">
    <source>
        <dbReference type="ARBA" id="ARBA00004922"/>
    </source>
</evidence>
<evidence type="ECO:0000256" key="12">
    <source>
        <dbReference type="ARBA" id="ARBA00039583"/>
    </source>
</evidence>
<keyword evidence="10 16" id="KW-1133">Transmembrane helix</keyword>
<feature type="transmembrane region" description="Helical" evidence="16">
    <location>
        <begin position="721"/>
        <end position="742"/>
    </location>
</feature>
<keyword evidence="5" id="KW-0328">Glycosyltransferase</keyword>
<evidence type="ECO:0000256" key="8">
    <source>
        <dbReference type="ARBA" id="ARBA00022737"/>
    </source>
</evidence>
<dbReference type="SUPFAM" id="SSF82109">
    <property type="entry name" value="MIR domain"/>
    <property type="match status" value="1"/>
</dbReference>
<feature type="transmembrane region" description="Helical" evidence="16">
    <location>
        <begin position="692"/>
        <end position="715"/>
    </location>
</feature>
<comment type="subcellular location">
    <subcellularLocation>
        <location evidence="1">Endoplasmic reticulum membrane</location>
        <topology evidence="1">Multi-pass membrane protein</topology>
    </subcellularLocation>
</comment>
<feature type="compositionally biased region" description="Polar residues" evidence="15">
    <location>
        <begin position="42"/>
        <end position="53"/>
    </location>
</feature>
<dbReference type="InterPro" id="IPR036300">
    <property type="entry name" value="MIR_dom_sf"/>
</dbReference>
<evidence type="ECO:0000256" key="3">
    <source>
        <dbReference type="ARBA" id="ARBA00007222"/>
    </source>
</evidence>
<dbReference type="PROSITE" id="PS50919">
    <property type="entry name" value="MIR"/>
    <property type="match status" value="3"/>
</dbReference>
<comment type="catalytic activity">
    <reaction evidence="14">
        <text>a di-trans,poly-cis-dolichyl beta-D-mannosyl phosphate + L-seryl-[protein] = 3-O-(alpha-D-mannosyl)-L-seryl-[protein] + a di-trans,poly-cis-dolichyl phosphate + H(+)</text>
        <dbReference type="Rhea" id="RHEA:17377"/>
        <dbReference type="Rhea" id="RHEA-COMP:9863"/>
        <dbReference type="Rhea" id="RHEA-COMP:13546"/>
        <dbReference type="Rhea" id="RHEA-COMP:19498"/>
        <dbReference type="Rhea" id="RHEA-COMP:19501"/>
        <dbReference type="ChEBI" id="CHEBI:15378"/>
        <dbReference type="ChEBI" id="CHEBI:29999"/>
        <dbReference type="ChEBI" id="CHEBI:57683"/>
        <dbReference type="ChEBI" id="CHEBI:58211"/>
        <dbReference type="ChEBI" id="CHEBI:137321"/>
        <dbReference type="EC" id="2.4.1.109"/>
    </reaction>
</comment>
<dbReference type="GO" id="GO:0005789">
    <property type="term" value="C:endoplasmic reticulum membrane"/>
    <property type="evidence" value="ECO:0007669"/>
    <property type="project" value="UniProtKB-SubCell"/>
</dbReference>
<protein>
    <recommendedName>
        <fullName evidence="12">Protein O-mannosyl-transferase 2</fullName>
        <ecNumber evidence="4">2.4.1.109</ecNumber>
    </recommendedName>
</protein>
<keyword evidence="6" id="KW-0808">Transferase</keyword>
<dbReference type="Pfam" id="PF16192">
    <property type="entry name" value="PMT_4TMC"/>
    <property type="match status" value="1"/>
</dbReference>
<evidence type="ECO:0000313" key="18">
    <source>
        <dbReference type="EMBL" id="KAJ8366371.1"/>
    </source>
</evidence>
<name>A0AAD7R5D1_9TELE</name>
<dbReference type="Pfam" id="PF02366">
    <property type="entry name" value="PMT"/>
    <property type="match status" value="1"/>
</dbReference>
<dbReference type="PANTHER" id="PTHR10050:SF46">
    <property type="entry name" value="PROTEIN O-MANNOSYL-TRANSFERASE 2"/>
    <property type="match status" value="1"/>
</dbReference>
<keyword evidence="9" id="KW-0256">Endoplasmic reticulum</keyword>
<comment type="catalytic activity">
    <reaction evidence="13">
        <text>a di-trans,poly-cis-dolichyl beta-D-mannosyl phosphate + L-threonyl-[protein] = 3-O-(alpha-D-mannosyl)-L-threonyl-[protein] + a di-trans,poly-cis-dolichyl phosphate + H(+)</text>
        <dbReference type="Rhea" id="RHEA:53396"/>
        <dbReference type="Rhea" id="RHEA-COMP:11060"/>
        <dbReference type="Rhea" id="RHEA-COMP:13547"/>
        <dbReference type="Rhea" id="RHEA-COMP:19498"/>
        <dbReference type="Rhea" id="RHEA-COMP:19501"/>
        <dbReference type="ChEBI" id="CHEBI:15378"/>
        <dbReference type="ChEBI" id="CHEBI:30013"/>
        <dbReference type="ChEBI" id="CHEBI:57683"/>
        <dbReference type="ChEBI" id="CHEBI:58211"/>
        <dbReference type="ChEBI" id="CHEBI:137323"/>
        <dbReference type="EC" id="2.4.1.109"/>
    </reaction>
</comment>
<dbReference type="Pfam" id="PF02815">
    <property type="entry name" value="MIR"/>
    <property type="match status" value="1"/>
</dbReference>
<feature type="domain" description="MIR" evidence="17">
    <location>
        <begin position="360"/>
        <end position="416"/>
    </location>
</feature>
<evidence type="ECO:0000256" key="15">
    <source>
        <dbReference type="SAM" id="MobiDB-lite"/>
    </source>
</evidence>
<dbReference type="InterPro" id="IPR016093">
    <property type="entry name" value="MIR_motif"/>
</dbReference>
<keyword evidence="7 16" id="KW-0812">Transmembrane</keyword>
<dbReference type="InterPro" id="IPR003342">
    <property type="entry name" value="ArnT-like_N"/>
</dbReference>
<keyword evidence="8" id="KW-0677">Repeat</keyword>
<dbReference type="FunFam" id="2.80.10.50:FF:000026">
    <property type="entry name" value="Blast:Protein O-mannosyl-transferase 2"/>
    <property type="match status" value="1"/>
</dbReference>
<dbReference type="Gene3D" id="2.80.10.50">
    <property type="match status" value="1"/>
</dbReference>
<dbReference type="SMART" id="SM00472">
    <property type="entry name" value="MIR"/>
    <property type="match status" value="3"/>
</dbReference>
<dbReference type="PANTHER" id="PTHR10050">
    <property type="entry name" value="DOLICHYL-PHOSPHATE-MANNOSE--PROTEIN MANNOSYLTRANSFERASE"/>
    <property type="match status" value="1"/>
</dbReference>
<dbReference type="InterPro" id="IPR032421">
    <property type="entry name" value="PMT_4TMC"/>
</dbReference>
<dbReference type="CDD" id="cd23282">
    <property type="entry name" value="beta-trefoil_MIR_POMT2"/>
    <property type="match status" value="1"/>
</dbReference>
<dbReference type="GO" id="GO:0004169">
    <property type="term" value="F:dolichyl-phosphate-mannose-protein mannosyltransferase activity"/>
    <property type="evidence" value="ECO:0007669"/>
    <property type="project" value="UniProtKB-EC"/>
</dbReference>
<feature type="transmembrane region" description="Helical" evidence="16">
    <location>
        <begin position="662"/>
        <end position="680"/>
    </location>
</feature>
<comment type="pathway">
    <text evidence="2">Protein modification; protein glycosylation.</text>
</comment>
<evidence type="ECO:0000313" key="19">
    <source>
        <dbReference type="Proteomes" id="UP001221898"/>
    </source>
</evidence>
<organism evidence="18 19">
    <name type="scientific">Aldrovandia affinis</name>
    <dbReference type="NCBI Taxonomy" id="143900"/>
    <lineage>
        <taxon>Eukaryota</taxon>
        <taxon>Metazoa</taxon>
        <taxon>Chordata</taxon>
        <taxon>Craniata</taxon>
        <taxon>Vertebrata</taxon>
        <taxon>Euteleostomi</taxon>
        <taxon>Actinopterygii</taxon>
        <taxon>Neopterygii</taxon>
        <taxon>Teleostei</taxon>
        <taxon>Notacanthiformes</taxon>
        <taxon>Halosauridae</taxon>
        <taxon>Aldrovandia</taxon>
    </lineage>
</organism>
<reference evidence="18" key="1">
    <citation type="journal article" date="2023" name="Science">
        <title>Genome structures resolve the early diversification of teleost fishes.</title>
        <authorList>
            <person name="Parey E."/>
            <person name="Louis A."/>
            <person name="Montfort J."/>
            <person name="Bouchez O."/>
            <person name="Roques C."/>
            <person name="Iampietro C."/>
            <person name="Lluch J."/>
            <person name="Castinel A."/>
            <person name="Donnadieu C."/>
            <person name="Desvignes T."/>
            <person name="Floi Bucao C."/>
            <person name="Jouanno E."/>
            <person name="Wen M."/>
            <person name="Mejri S."/>
            <person name="Dirks R."/>
            <person name="Jansen H."/>
            <person name="Henkel C."/>
            <person name="Chen W.J."/>
            <person name="Zahm M."/>
            <person name="Cabau C."/>
            <person name="Klopp C."/>
            <person name="Thompson A.W."/>
            <person name="Robinson-Rechavi M."/>
            <person name="Braasch I."/>
            <person name="Lecointre G."/>
            <person name="Bobe J."/>
            <person name="Postlethwait J.H."/>
            <person name="Berthelot C."/>
            <person name="Roest Crollius H."/>
            <person name="Guiguen Y."/>
        </authorList>
    </citation>
    <scope>NUCLEOTIDE SEQUENCE</scope>
    <source>
        <strain evidence="18">NC1722</strain>
    </source>
</reference>
<evidence type="ECO:0000256" key="4">
    <source>
        <dbReference type="ARBA" id="ARBA00012839"/>
    </source>
</evidence>
<comment type="similarity">
    <text evidence="3">Belongs to the glycosyltransferase 39 family.</text>
</comment>
<dbReference type="EC" id="2.4.1.109" evidence="4"/>
<dbReference type="EMBL" id="JAINUG010000601">
    <property type="protein sequence ID" value="KAJ8366371.1"/>
    <property type="molecule type" value="Genomic_DNA"/>
</dbReference>
<evidence type="ECO:0000256" key="10">
    <source>
        <dbReference type="ARBA" id="ARBA00022989"/>
    </source>
</evidence>
<dbReference type="InterPro" id="IPR027005">
    <property type="entry name" value="PMT-like"/>
</dbReference>
<feature type="domain" description="MIR" evidence="17">
    <location>
        <begin position="487"/>
        <end position="544"/>
    </location>
</feature>
<evidence type="ECO:0000256" key="14">
    <source>
        <dbReference type="ARBA" id="ARBA00045102"/>
    </source>
</evidence>
<feature type="transmembrane region" description="Helical" evidence="16">
    <location>
        <begin position="305"/>
        <end position="331"/>
    </location>
</feature>
<dbReference type="Proteomes" id="UP001221898">
    <property type="component" value="Unassembled WGS sequence"/>
</dbReference>
<evidence type="ECO:0000256" key="5">
    <source>
        <dbReference type="ARBA" id="ARBA00022676"/>
    </source>
</evidence>
<keyword evidence="19" id="KW-1185">Reference proteome</keyword>
<evidence type="ECO:0000256" key="1">
    <source>
        <dbReference type="ARBA" id="ARBA00004477"/>
    </source>
</evidence>
<sequence length="772" mass="87035">MESKECETLWSNKQGFIVRNRKALVKMGEPNVKITDNDKGMTGNTNDGSSEQQRCDLQSPFNDATKPMFKIKTYAANTDKRCTISLLALVVLLSFATRFYKILEPPHICWDETHFGKMGSYYINRTFFFDVHPPLGKMLIGIAGYMTGYDGTFPFGKPGDNYEHHIYWGMRGFCALLGSCLPPFAYLTVLNLTQSPAAALISASMLVFDTGCITLSQYILLDPILMFFIMGSVLSMVKFNQQRDRPFSAPWWLWLLLTGTNLAGALGVKFVGLFVILLVGLNTASDLWGLLGDLEISMVEFGKHLLARVFGLIVLPLSVYITIFAVHFVVLNKSGPGDGFFSSAFQSRLIGNNLHNASMPEYLAYGSLITVKNLRIAGGYLHSHWHLYPEGVGARQQQVTAYLHKDLNNLWLVRRPDSSDDPPGYPELVRHGDIIRLEHKETTRNLHSHLHEAPLTKKHFQVTGYGINGTGDPNDLWQVEVRGGRRGDPIKVLRGKVRFLHRSTGCVLYSSGKTLPKWGWEQVEVTCSPYLKDTPNAQWNIEDHINPKMPNISLAVLKPSFLEILVESHIVMIRGNSGLKPKDNEINSKPWHWPINYQGLRFSGVNETEYRVYLLGNPVIWWLNLISLVLYALMVSIAAVSIQRGVSLGERSIERSGVLMEAGGLLLLGWLLHYLPFYAMGRILYYHHYFPAMLFSSMLTGVTWDTLLQCGDLLLPPSTAYYLQRGGQALLLLAFLYSFYLFHPLSYGMKGPLAHEPDSPMAGLRWMDSWEF</sequence>
<gene>
    <name evidence="18" type="ORF">AAFF_G00360870</name>
</gene>
<evidence type="ECO:0000256" key="6">
    <source>
        <dbReference type="ARBA" id="ARBA00022679"/>
    </source>
</evidence>
<accession>A0AAD7R5D1</accession>
<evidence type="ECO:0000256" key="9">
    <source>
        <dbReference type="ARBA" id="ARBA00022824"/>
    </source>
</evidence>
<proteinExistence type="inferred from homology"/>
<feature type="transmembrane region" description="Helical" evidence="16">
    <location>
        <begin position="166"/>
        <end position="190"/>
    </location>
</feature>
<dbReference type="AlphaFoldDB" id="A0AAD7R5D1"/>
<keyword evidence="11 16" id="KW-0472">Membrane</keyword>
<evidence type="ECO:0000256" key="16">
    <source>
        <dbReference type="SAM" id="Phobius"/>
    </source>
</evidence>
<evidence type="ECO:0000256" key="7">
    <source>
        <dbReference type="ARBA" id="ARBA00022692"/>
    </source>
</evidence>
<feature type="transmembrane region" description="Helical" evidence="16">
    <location>
        <begin position="619"/>
        <end position="642"/>
    </location>
</feature>
<evidence type="ECO:0000256" key="13">
    <source>
        <dbReference type="ARBA" id="ARBA00045085"/>
    </source>
</evidence>
<feature type="region of interest" description="Disordered" evidence="15">
    <location>
        <begin position="34"/>
        <end position="53"/>
    </location>
</feature>
<evidence type="ECO:0000259" key="17">
    <source>
        <dbReference type="PROSITE" id="PS50919"/>
    </source>
</evidence>
<feature type="domain" description="MIR" evidence="17">
    <location>
        <begin position="426"/>
        <end position="482"/>
    </location>
</feature>
<feature type="transmembrane region" description="Helical" evidence="16">
    <location>
        <begin position="252"/>
        <end position="285"/>
    </location>
</feature>
<comment type="caution">
    <text evidence="18">The sequence shown here is derived from an EMBL/GenBank/DDBJ whole genome shotgun (WGS) entry which is preliminary data.</text>
</comment>
<evidence type="ECO:0000256" key="11">
    <source>
        <dbReference type="ARBA" id="ARBA00023136"/>
    </source>
</evidence>